<organism evidence="1 2">
    <name type="scientific">Rhododendron molle</name>
    <name type="common">Chinese azalea</name>
    <name type="synonym">Azalea mollis</name>
    <dbReference type="NCBI Taxonomy" id="49168"/>
    <lineage>
        <taxon>Eukaryota</taxon>
        <taxon>Viridiplantae</taxon>
        <taxon>Streptophyta</taxon>
        <taxon>Embryophyta</taxon>
        <taxon>Tracheophyta</taxon>
        <taxon>Spermatophyta</taxon>
        <taxon>Magnoliopsida</taxon>
        <taxon>eudicotyledons</taxon>
        <taxon>Gunneridae</taxon>
        <taxon>Pentapetalae</taxon>
        <taxon>asterids</taxon>
        <taxon>Ericales</taxon>
        <taxon>Ericaceae</taxon>
        <taxon>Ericoideae</taxon>
        <taxon>Rhodoreae</taxon>
        <taxon>Rhododendron</taxon>
    </lineage>
</organism>
<keyword evidence="2" id="KW-1185">Reference proteome</keyword>
<reference evidence="1" key="1">
    <citation type="submission" date="2022-02" db="EMBL/GenBank/DDBJ databases">
        <title>Plant Genome Project.</title>
        <authorList>
            <person name="Zhang R.-G."/>
        </authorList>
    </citation>
    <scope>NUCLEOTIDE SEQUENCE</scope>
    <source>
        <strain evidence="1">AT1</strain>
    </source>
</reference>
<comment type="caution">
    <text evidence="1">The sequence shown here is derived from an EMBL/GenBank/DDBJ whole genome shotgun (WGS) entry which is preliminary data.</text>
</comment>
<accession>A0ACC0PKD7</accession>
<dbReference type="Proteomes" id="UP001062846">
    <property type="component" value="Chromosome 3"/>
</dbReference>
<name>A0ACC0PKD7_RHOML</name>
<evidence type="ECO:0000313" key="1">
    <source>
        <dbReference type="EMBL" id="KAI8565626.1"/>
    </source>
</evidence>
<protein>
    <submittedName>
        <fullName evidence="1">Uncharacterized protein</fullName>
    </submittedName>
</protein>
<gene>
    <name evidence="1" type="ORF">RHMOL_Rhmol03G0274400</name>
</gene>
<proteinExistence type="predicted"/>
<dbReference type="EMBL" id="CM046390">
    <property type="protein sequence ID" value="KAI8565626.1"/>
    <property type="molecule type" value="Genomic_DNA"/>
</dbReference>
<evidence type="ECO:0000313" key="2">
    <source>
        <dbReference type="Proteomes" id="UP001062846"/>
    </source>
</evidence>
<sequence length="62" mass="7584">MLHTRPQIRQSKTMQIPTSKPEKRRRRRTMTPAIKRQRRTRNQPAKEEGQICLVHRQSTHRR</sequence>